<evidence type="ECO:0000313" key="1">
    <source>
        <dbReference type="EMBL" id="SQC44491.1"/>
    </source>
</evidence>
<dbReference type="Proteomes" id="UP000251721">
    <property type="component" value="Unassembled WGS sequence"/>
</dbReference>
<dbReference type="EMBL" id="UAWQ01000017">
    <property type="protein sequence ID" value="SQC44491.1"/>
    <property type="molecule type" value="Genomic_DNA"/>
</dbReference>
<dbReference type="EMBL" id="CAAGWG010000018">
    <property type="protein sequence ID" value="VGD31850.1"/>
    <property type="molecule type" value="Genomic_DNA"/>
</dbReference>
<accession>A0A4V0GVT7</accession>
<proteinExistence type="predicted"/>
<accession>A0A1S0WBU5</accession>
<name>A0A1S0WBU5_KLEPN</name>
<dbReference type="RefSeq" id="WP_004184624.1">
    <property type="nucleotide sequence ID" value="NZ_JAGYEF010000041.1"/>
</dbReference>
<evidence type="ECO:0000313" key="4">
    <source>
        <dbReference type="Proteomes" id="UP000294876"/>
    </source>
</evidence>
<evidence type="ECO:0000313" key="3">
    <source>
        <dbReference type="Proteomes" id="UP000251721"/>
    </source>
</evidence>
<reference evidence="1 3" key="1">
    <citation type="submission" date="2018-06" db="EMBL/GenBank/DDBJ databases">
        <authorList>
            <consortium name="Pathogen Informatics"/>
            <person name="Doyle S."/>
        </authorList>
    </citation>
    <scope>NUCLEOTIDE SEQUENCE [LARGE SCALE GENOMIC DNA]</scope>
    <source>
        <strain evidence="1 3">NCTC13465</strain>
    </source>
</reference>
<reference evidence="2 4" key="2">
    <citation type="submission" date="2019-03" db="EMBL/GenBank/DDBJ databases">
        <authorList>
            <consortium name="Pathogen Informatics"/>
        </authorList>
    </citation>
    <scope>NUCLEOTIDE SEQUENCE [LARGE SCALE GENOMIC DNA]</scope>
    <source>
        <strain evidence="2 4">5012STDY7312589</strain>
    </source>
</reference>
<sequence length="108" mass="12573">MNIDIETLVKQLGKDYQEIYDSGLIKYKTKPTATVGYDTATLDTKREGLFLSFENDKNKTFKGITLTLEDDDITDWVFPNSMPFNLEPVMTQNWMRERFGFPMIYGEP</sequence>
<gene>
    <name evidence="1" type="ORF">NCTC13465_03008</name>
    <name evidence="2" type="ORF">SAMEA104567804_04226</name>
</gene>
<dbReference type="Proteomes" id="UP000294876">
    <property type="component" value="Unassembled WGS sequence"/>
</dbReference>
<protein>
    <submittedName>
        <fullName evidence="1">Uncharacterized protein</fullName>
    </submittedName>
</protein>
<organism evidence="1 3">
    <name type="scientific">Klebsiella pneumoniae</name>
    <dbReference type="NCBI Taxonomy" id="573"/>
    <lineage>
        <taxon>Bacteria</taxon>
        <taxon>Pseudomonadati</taxon>
        <taxon>Pseudomonadota</taxon>
        <taxon>Gammaproteobacteria</taxon>
        <taxon>Enterobacterales</taxon>
        <taxon>Enterobacteriaceae</taxon>
        <taxon>Klebsiella/Raoultella group</taxon>
        <taxon>Klebsiella</taxon>
        <taxon>Klebsiella pneumoniae complex</taxon>
    </lineage>
</organism>
<dbReference type="Pfam" id="PF19929">
    <property type="entry name" value="DUF6392"/>
    <property type="match status" value="1"/>
</dbReference>
<dbReference type="InterPro" id="IPR045657">
    <property type="entry name" value="DUF6392"/>
</dbReference>
<dbReference type="AlphaFoldDB" id="A0A1S0WBU5"/>
<evidence type="ECO:0000313" key="2">
    <source>
        <dbReference type="EMBL" id="VGD31850.1"/>
    </source>
</evidence>